<evidence type="ECO:0000313" key="3">
    <source>
        <dbReference type="EMBL" id="GAU38301.1"/>
    </source>
</evidence>
<proteinExistence type="predicted"/>
<dbReference type="Gene3D" id="3.30.420.10">
    <property type="entry name" value="Ribonuclease H-like superfamily/Ribonuclease H"/>
    <property type="match status" value="1"/>
</dbReference>
<evidence type="ECO:0000259" key="1">
    <source>
        <dbReference type="Pfam" id="PF13456"/>
    </source>
</evidence>
<name>A0A2Z6N3M8_TRISU</name>
<dbReference type="Proteomes" id="UP000242715">
    <property type="component" value="Unassembled WGS sequence"/>
</dbReference>
<evidence type="ECO:0000259" key="2">
    <source>
        <dbReference type="Pfam" id="PF13966"/>
    </source>
</evidence>
<dbReference type="InterPro" id="IPR002156">
    <property type="entry name" value="RNaseH_domain"/>
</dbReference>
<evidence type="ECO:0008006" key="5">
    <source>
        <dbReference type="Google" id="ProtNLM"/>
    </source>
</evidence>
<gene>
    <name evidence="3" type="ORF">TSUD_157860</name>
</gene>
<dbReference type="OrthoDB" id="1407557at2759"/>
<evidence type="ECO:0000313" key="4">
    <source>
        <dbReference type="Proteomes" id="UP000242715"/>
    </source>
</evidence>
<dbReference type="CDD" id="cd06222">
    <property type="entry name" value="RNase_H_like"/>
    <property type="match status" value="1"/>
</dbReference>
<dbReference type="AlphaFoldDB" id="A0A2Z6N3M8"/>
<dbReference type="PANTHER" id="PTHR47723">
    <property type="entry name" value="OS05G0353850 PROTEIN"/>
    <property type="match status" value="1"/>
</dbReference>
<dbReference type="Pfam" id="PF13456">
    <property type="entry name" value="RVT_3"/>
    <property type="match status" value="1"/>
</dbReference>
<feature type="domain" description="RNase H type-1" evidence="1">
    <location>
        <begin position="167"/>
        <end position="282"/>
    </location>
</feature>
<dbReference type="InterPro" id="IPR053151">
    <property type="entry name" value="RNase_H-like"/>
</dbReference>
<dbReference type="GO" id="GO:0004523">
    <property type="term" value="F:RNA-DNA hybrid ribonuclease activity"/>
    <property type="evidence" value="ECO:0007669"/>
    <property type="project" value="InterPro"/>
</dbReference>
<dbReference type="PANTHER" id="PTHR47723:SF19">
    <property type="entry name" value="POLYNUCLEOTIDYL TRANSFERASE, RIBONUCLEASE H-LIKE SUPERFAMILY PROTEIN"/>
    <property type="match status" value="1"/>
</dbReference>
<organism evidence="3 4">
    <name type="scientific">Trifolium subterraneum</name>
    <name type="common">Subterranean clover</name>
    <dbReference type="NCBI Taxonomy" id="3900"/>
    <lineage>
        <taxon>Eukaryota</taxon>
        <taxon>Viridiplantae</taxon>
        <taxon>Streptophyta</taxon>
        <taxon>Embryophyta</taxon>
        <taxon>Tracheophyta</taxon>
        <taxon>Spermatophyta</taxon>
        <taxon>Magnoliopsida</taxon>
        <taxon>eudicotyledons</taxon>
        <taxon>Gunneridae</taxon>
        <taxon>Pentapetalae</taxon>
        <taxon>rosids</taxon>
        <taxon>fabids</taxon>
        <taxon>Fabales</taxon>
        <taxon>Fabaceae</taxon>
        <taxon>Papilionoideae</taxon>
        <taxon>50 kb inversion clade</taxon>
        <taxon>NPAAA clade</taxon>
        <taxon>Hologalegina</taxon>
        <taxon>IRL clade</taxon>
        <taxon>Trifolieae</taxon>
        <taxon>Trifolium</taxon>
    </lineage>
</organism>
<dbReference type="InterPro" id="IPR044730">
    <property type="entry name" value="RNase_H-like_dom_plant"/>
</dbReference>
<keyword evidence="4" id="KW-1185">Reference proteome</keyword>
<reference evidence="4" key="1">
    <citation type="journal article" date="2017" name="Front. Plant Sci.">
        <title>Climate Clever Clovers: New Paradigm to Reduce the Environmental Footprint of Ruminants by Breeding Low Methanogenic Forages Utilizing Haplotype Variation.</title>
        <authorList>
            <person name="Kaur P."/>
            <person name="Appels R."/>
            <person name="Bayer P.E."/>
            <person name="Keeble-Gagnere G."/>
            <person name="Wang J."/>
            <person name="Hirakawa H."/>
            <person name="Shirasawa K."/>
            <person name="Vercoe P."/>
            <person name="Stefanova K."/>
            <person name="Durmic Z."/>
            <person name="Nichols P."/>
            <person name="Revell C."/>
            <person name="Isobe S.N."/>
            <person name="Edwards D."/>
            <person name="Erskine W."/>
        </authorList>
    </citation>
    <scope>NUCLEOTIDE SEQUENCE [LARGE SCALE GENOMIC DNA]</scope>
    <source>
        <strain evidence="4">cv. Daliak</strain>
    </source>
</reference>
<sequence length="317" mass="35075">MQCKATYVMMMMMQCNVKDILPTRENLSKKGINFDLSCPLCHHGLESSNHLFMNCNLMRLTLFASNLGSHIPVSVDVSVWILSWLTCKDMIGTQLFCVLLWKFWYGRNQVIFKGVVLDPIALAAEAALYVHEFNEANPRRCSQVVLQQASVSRLDDANMQLMFTDAGCFNNGYTGWGIVLRNVDGTTSFSACKREEIEVEPAVAEALGVRWALQLSLDQHLDNFIILSDAANVVNCIAKRISLASIDLIAQDCRDLLCNFSNVSIKFVGRALNIDAHNVASLAKCVGSRTWVGSAPTVSNFSSDVLSFNGCFPALVE</sequence>
<dbReference type="SUPFAM" id="SSF53098">
    <property type="entry name" value="Ribonuclease H-like"/>
    <property type="match status" value="1"/>
</dbReference>
<dbReference type="GO" id="GO:0003676">
    <property type="term" value="F:nucleic acid binding"/>
    <property type="evidence" value="ECO:0007669"/>
    <property type="project" value="InterPro"/>
</dbReference>
<dbReference type="EMBL" id="DF973709">
    <property type="protein sequence ID" value="GAU38301.1"/>
    <property type="molecule type" value="Genomic_DNA"/>
</dbReference>
<protein>
    <recommendedName>
        <fullName evidence="5">RNase H type-1 domain-containing protein</fullName>
    </recommendedName>
</protein>
<dbReference type="Pfam" id="PF13966">
    <property type="entry name" value="zf-RVT"/>
    <property type="match status" value="1"/>
</dbReference>
<accession>A0A2Z6N3M8</accession>
<dbReference type="InterPro" id="IPR012337">
    <property type="entry name" value="RNaseH-like_sf"/>
</dbReference>
<feature type="domain" description="Reverse transcriptase zinc-binding" evidence="2">
    <location>
        <begin position="9"/>
        <end position="59"/>
    </location>
</feature>
<dbReference type="InterPro" id="IPR026960">
    <property type="entry name" value="RVT-Znf"/>
</dbReference>
<dbReference type="InterPro" id="IPR036397">
    <property type="entry name" value="RNaseH_sf"/>
</dbReference>